<dbReference type="InterPro" id="IPR004089">
    <property type="entry name" value="MCPsignal_dom"/>
</dbReference>
<reference evidence="4 5" key="1">
    <citation type="journal article" date="2013" name="Genome Announc.">
        <title>Draft genome sequences for three mercury-methylating, sulfate-reducing bacteria.</title>
        <authorList>
            <person name="Brown S.D."/>
            <person name="Hurt R.A.Jr."/>
            <person name="Gilmour C.C."/>
            <person name="Elias D.A."/>
        </authorList>
    </citation>
    <scope>NUCLEOTIDE SEQUENCE [LARGE SCALE GENOMIC DNA]</scope>
    <source>
        <strain evidence="4 5">DSM 16529</strain>
    </source>
</reference>
<organism evidence="4 5">
    <name type="scientific">Alkalidesulfovibrio alkalitolerans DSM 16529</name>
    <dbReference type="NCBI Taxonomy" id="1121439"/>
    <lineage>
        <taxon>Bacteria</taxon>
        <taxon>Pseudomonadati</taxon>
        <taxon>Thermodesulfobacteriota</taxon>
        <taxon>Desulfovibrionia</taxon>
        <taxon>Desulfovibrionales</taxon>
        <taxon>Desulfovibrionaceae</taxon>
        <taxon>Alkalidesulfovibrio</taxon>
    </lineage>
</organism>
<comment type="caution">
    <text evidence="4">The sequence shown here is derived from an EMBL/GenBank/DDBJ whole genome shotgun (WGS) entry which is preliminary data.</text>
</comment>
<dbReference type="PROSITE" id="PS50111">
    <property type="entry name" value="CHEMOTAXIS_TRANSDUC_2"/>
    <property type="match status" value="1"/>
</dbReference>
<dbReference type="SUPFAM" id="SSF58104">
    <property type="entry name" value="Methyl-accepting chemotaxis protein (MCP) signaling domain"/>
    <property type="match status" value="2"/>
</dbReference>
<dbReference type="EMBL" id="ATHI01000028">
    <property type="protein sequence ID" value="EPR31546.1"/>
    <property type="molecule type" value="Genomic_DNA"/>
</dbReference>
<dbReference type="OrthoDB" id="9816265at2"/>
<keyword evidence="5" id="KW-1185">Reference proteome</keyword>
<feature type="compositionally biased region" description="Acidic residues" evidence="2">
    <location>
        <begin position="571"/>
        <end position="586"/>
    </location>
</feature>
<feature type="domain" description="Methyl-accepting transducer" evidence="3">
    <location>
        <begin position="281"/>
        <end position="440"/>
    </location>
</feature>
<dbReference type="Proteomes" id="UP000014975">
    <property type="component" value="Unassembled WGS sequence"/>
</dbReference>
<evidence type="ECO:0000313" key="5">
    <source>
        <dbReference type="Proteomes" id="UP000014975"/>
    </source>
</evidence>
<dbReference type="eggNOG" id="COG0840">
    <property type="taxonomic scope" value="Bacteria"/>
</dbReference>
<sequence length="602" mass="65596">MGNDASSLLNHLRREADALREETDVLVPSSEREFLDLGGSLQDFWAKSSELTDLARECAAAASGEAVDRTITDLRRELDRLTGLCNLEVSSESLKQLDRIVGVVSGLDTVLGEFKRIIRKLQMLGISTRIESARLGAAGRGFSTLSDDVEKLGLTIVDHSARIRERSGVLLSHLGQARERTVLIRESQERCSAEIFAAVRGNLDELTRLSERSHRLVAELPERVAAISRGLGDIVQSLQFHDIVRQQLEHVAQAFADVENEIRGTPDDIDKDEAVRLASFSSDMAEVQLSQVANARERFDEAVESIRRNLRDVAGEVEGLVADLASVASGGEGGQSLARVGSGIAQVMEGIRQFTAQGQGMAETMRDVAATVQDMAAFVVEIEEVGSEIELIALNASIKAAHTGAEGAALGVLAMAIQTLSVEAREQTEKVSGILGTISEVSARLQENAATYMPSEEVRELLAELTGLTDSIGRESARESEMLGRLSAIGDRLGGEMREKAEVIEFHVPVISGLDAVMERIGEMTARIRREVPHVDQGRQPERLRELLARYTMEAERDIYRRTFGESPGQEGDDDVFPDLWGDETETPAPADDGLGDNVELF</sequence>
<evidence type="ECO:0000256" key="1">
    <source>
        <dbReference type="PROSITE-ProRule" id="PRU00284"/>
    </source>
</evidence>
<dbReference type="GO" id="GO:0007165">
    <property type="term" value="P:signal transduction"/>
    <property type="evidence" value="ECO:0007669"/>
    <property type="project" value="UniProtKB-KW"/>
</dbReference>
<dbReference type="AlphaFoldDB" id="S7T4K4"/>
<protein>
    <submittedName>
        <fullName evidence="4">Putative methyl-accepting chemotaxis sensory transducer</fullName>
    </submittedName>
</protein>
<dbReference type="GO" id="GO:0016020">
    <property type="term" value="C:membrane"/>
    <property type="evidence" value="ECO:0007669"/>
    <property type="project" value="InterPro"/>
</dbReference>
<proteinExistence type="predicted"/>
<accession>S7T4K4</accession>
<name>S7T4K4_9BACT</name>
<dbReference type="PATRIC" id="fig|1121439.3.peg.2239"/>
<dbReference type="Gene3D" id="1.10.287.950">
    <property type="entry name" value="Methyl-accepting chemotaxis protein"/>
    <property type="match status" value="2"/>
</dbReference>
<gene>
    <name evidence="4" type="ORF">dsat_0870</name>
</gene>
<dbReference type="STRING" id="1121439.dsat_0870"/>
<keyword evidence="1" id="KW-0807">Transducer</keyword>
<evidence type="ECO:0000256" key="2">
    <source>
        <dbReference type="SAM" id="MobiDB-lite"/>
    </source>
</evidence>
<evidence type="ECO:0000259" key="3">
    <source>
        <dbReference type="PROSITE" id="PS50111"/>
    </source>
</evidence>
<evidence type="ECO:0000313" key="4">
    <source>
        <dbReference type="EMBL" id="EPR31546.1"/>
    </source>
</evidence>
<feature type="region of interest" description="Disordered" evidence="2">
    <location>
        <begin position="562"/>
        <end position="602"/>
    </location>
</feature>
<dbReference type="RefSeq" id="WP_020887567.1">
    <property type="nucleotide sequence ID" value="NZ_ATHI01000028.1"/>
</dbReference>